<keyword evidence="6 11" id="KW-0175">Coiled coil</keyword>
<evidence type="ECO:0000256" key="11">
    <source>
        <dbReference type="SAM" id="Coils"/>
    </source>
</evidence>
<dbReference type="PROSITE" id="PS50878">
    <property type="entry name" value="RT_POL"/>
    <property type="match status" value="1"/>
</dbReference>
<gene>
    <name evidence="14" type="ORF">M9458_050370</name>
</gene>
<feature type="coiled-coil region" evidence="11">
    <location>
        <begin position="67"/>
        <end position="1175"/>
    </location>
</feature>
<dbReference type="FunFam" id="1.20.5.340:FF:000004">
    <property type="entry name" value="Myosin heavy chain"/>
    <property type="match status" value="1"/>
</dbReference>
<evidence type="ECO:0000256" key="3">
    <source>
        <dbReference type="ARBA" id="ARBA00022490"/>
    </source>
</evidence>
<dbReference type="FunFam" id="1.20.5.370:FF:000007">
    <property type="entry name" value="Myosin heavy chain"/>
    <property type="match status" value="1"/>
</dbReference>
<dbReference type="Gene3D" id="6.10.250.2420">
    <property type="match status" value="1"/>
</dbReference>
<evidence type="ECO:0000256" key="12">
    <source>
        <dbReference type="SAM" id="MobiDB-lite"/>
    </source>
</evidence>
<keyword evidence="7" id="KW-0518">Myosin</keyword>
<dbReference type="Gene3D" id="3.60.10.10">
    <property type="entry name" value="Endonuclease/exonuclease/phosphatase"/>
    <property type="match status" value="1"/>
</dbReference>
<evidence type="ECO:0000256" key="2">
    <source>
        <dbReference type="ARBA" id="ARBA00022433"/>
    </source>
</evidence>
<dbReference type="InterPro" id="IPR014751">
    <property type="entry name" value="XRCC4-like_C"/>
</dbReference>
<dbReference type="FunFam" id="1.20.5.340:FF:000003">
    <property type="entry name" value="Myosin heavy chain"/>
    <property type="match status" value="1"/>
</dbReference>
<dbReference type="FunFam" id="1.20.5.370:FF:000001">
    <property type="entry name" value="Myosin heavy chain"/>
    <property type="match status" value="1"/>
</dbReference>
<dbReference type="InterPro" id="IPR027417">
    <property type="entry name" value="P-loop_NTPase"/>
</dbReference>
<proteinExistence type="predicted"/>
<dbReference type="InterPro" id="IPR005135">
    <property type="entry name" value="Endo/exonuclease/phosphatase"/>
</dbReference>
<keyword evidence="4" id="KW-0547">Nucleotide-binding</keyword>
<dbReference type="SUPFAM" id="SSF57997">
    <property type="entry name" value="Tropomyosin"/>
    <property type="match status" value="1"/>
</dbReference>
<evidence type="ECO:0000256" key="6">
    <source>
        <dbReference type="ARBA" id="ARBA00023054"/>
    </source>
</evidence>
<dbReference type="InterPro" id="IPR036691">
    <property type="entry name" value="Endo/exonu/phosph_ase_sf"/>
</dbReference>
<dbReference type="EMBL" id="JAMKFB020000036">
    <property type="protein sequence ID" value="KAL0154257.1"/>
    <property type="molecule type" value="Genomic_DNA"/>
</dbReference>
<dbReference type="SUPFAM" id="SSF52266">
    <property type="entry name" value="SGNH hydrolase"/>
    <property type="match status" value="1"/>
</dbReference>
<evidence type="ECO:0000256" key="9">
    <source>
        <dbReference type="ARBA" id="ARBA00023179"/>
    </source>
</evidence>
<dbReference type="FunFam" id="1.20.5.370:FF:000002">
    <property type="entry name" value="Myosin heavy chain"/>
    <property type="match status" value="1"/>
</dbReference>
<dbReference type="InterPro" id="IPR043502">
    <property type="entry name" value="DNA/RNA_pol_sf"/>
</dbReference>
<dbReference type="Gene3D" id="1.20.5.340">
    <property type="match status" value="6"/>
</dbReference>
<dbReference type="PANTHER" id="PTHR45615">
    <property type="entry name" value="MYOSIN HEAVY CHAIN, NON-MUSCLE"/>
    <property type="match status" value="1"/>
</dbReference>
<dbReference type="FunFam" id="1.20.5.340:FF:000013">
    <property type="entry name" value="Myosin heavy chain"/>
    <property type="match status" value="1"/>
</dbReference>
<dbReference type="InterPro" id="IPR002928">
    <property type="entry name" value="Myosin_tail"/>
</dbReference>
<keyword evidence="5" id="KW-0067">ATP-binding</keyword>
<dbReference type="FunFam" id="1.20.5.340:FF:000006">
    <property type="entry name" value="Myosin heavy chain"/>
    <property type="match status" value="1"/>
</dbReference>
<dbReference type="GO" id="GO:0003779">
    <property type="term" value="F:actin binding"/>
    <property type="evidence" value="ECO:0007669"/>
    <property type="project" value="UniProtKB-KW"/>
</dbReference>
<dbReference type="FunFam" id="1.20.5.370:FF:000003">
    <property type="entry name" value="Myosin heavy chain"/>
    <property type="match status" value="1"/>
</dbReference>
<evidence type="ECO:0000256" key="10">
    <source>
        <dbReference type="ARBA" id="ARBA00023203"/>
    </source>
</evidence>
<dbReference type="Gene3D" id="4.10.270.10">
    <property type="entry name" value="Myosin, subunit A"/>
    <property type="match status" value="1"/>
</dbReference>
<evidence type="ECO:0000256" key="7">
    <source>
        <dbReference type="ARBA" id="ARBA00023123"/>
    </source>
</evidence>
<feature type="compositionally biased region" description="Basic and acidic residues" evidence="12">
    <location>
        <begin position="2387"/>
        <end position="2409"/>
    </location>
</feature>
<evidence type="ECO:0000256" key="8">
    <source>
        <dbReference type="ARBA" id="ARBA00023175"/>
    </source>
</evidence>
<dbReference type="SUPFAM" id="SSF56219">
    <property type="entry name" value="DNase I-like"/>
    <property type="match status" value="1"/>
</dbReference>
<dbReference type="CDD" id="cd01650">
    <property type="entry name" value="RT_nLTR_like"/>
    <property type="match status" value="1"/>
</dbReference>
<evidence type="ECO:0000259" key="13">
    <source>
        <dbReference type="PROSITE" id="PS50878"/>
    </source>
</evidence>
<protein>
    <recommendedName>
        <fullName evidence="13">Reverse transcriptase domain-containing protein</fullName>
    </recommendedName>
</protein>
<dbReference type="InterPro" id="IPR000477">
    <property type="entry name" value="RT_dom"/>
</dbReference>
<reference evidence="14 15" key="1">
    <citation type="submission" date="2024-05" db="EMBL/GenBank/DDBJ databases">
        <title>Genome sequencing and assembly of Indian major carp, Cirrhinus mrigala (Hamilton, 1822).</title>
        <authorList>
            <person name="Mohindra V."/>
            <person name="Chowdhury L.M."/>
            <person name="Lal K."/>
            <person name="Jena J.K."/>
        </authorList>
    </citation>
    <scope>NUCLEOTIDE SEQUENCE [LARGE SCALE GENOMIC DNA]</scope>
    <source>
        <strain evidence="14">CM1030</strain>
        <tissue evidence="14">Blood</tissue>
    </source>
</reference>
<feature type="compositionally biased region" description="Basic residues" evidence="12">
    <location>
        <begin position="1206"/>
        <end position="1217"/>
    </location>
</feature>
<evidence type="ECO:0000256" key="4">
    <source>
        <dbReference type="ARBA" id="ARBA00022741"/>
    </source>
</evidence>
<evidence type="ECO:0000313" key="15">
    <source>
        <dbReference type="Proteomes" id="UP001529510"/>
    </source>
</evidence>
<dbReference type="Gene3D" id="3.40.50.12690">
    <property type="match status" value="1"/>
</dbReference>
<organism evidence="14 15">
    <name type="scientific">Cirrhinus mrigala</name>
    <name type="common">Mrigala</name>
    <dbReference type="NCBI Taxonomy" id="683832"/>
    <lineage>
        <taxon>Eukaryota</taxon>
        <taxon>Metazoa</taxon>
        <taxon>Chordata</taxon>
        <taxon>Craniata</taxon>
        <taxon>Vertebrata</taxon>
        <taxon>Euteleostomi</taxon>
        <taxon>Actinopterygii</taxon>
        <taxon>Neopterygii</taxon>
        <taxon>Teleostei</taxon>
        <taxon>Ostariophysi</taxon>
        <taxon>Cypriniformes</taxon>
        <taxon>Cyprinidae</taxon>
        <taxon>Labeoninae</taxon>
        <taxon>Labeonini</taxon>
        <taxon>Cirrhinus</taxon>
    </lineage>
</organism>
<keyword evidence="15" id="KW-1185">Reference proteome</keyword>
<dbReference type="Proteomes" id="UP001529510">
    <property type="component" value="Unassembled WGS sequence"/>
</dbReference>
<dbReference type="GO" id="GO:0016459">
    <property type="term" value="C:myosin complex"/>
    <property type="evidence" value="ECO:0007669"/>
    <property type="project" value="UniProtKB-KW"/>
</dbReference>
<keyword evidence="3" id="KW-0963">Cytoplasm</keyword>
<dbReference type="PROSITE" id="PS50096">
    <property type="entry name" value="IQ"/>
    <property type="match status" value="1"/>
</dbReference>
<keyword evidence="10" id="KW-0009">Actin-binding</keyword>
<comment type="subcellular location">
    <subcellularLocation>
        <location evidence="1">Cytoplasm</location>
        <location evidence="1">Myofibril</location>
    </subcellularLocation>
</comment>
<evidence type="ECO:0000313" key="14">
    <source>
        <dbReference type="EMBL" id="KAL0154257.1"/>
    </source>
</evidence>
<keyword evidence="2" id="KW-0787">Thick filament</keyword>
<dbReference type="Pfam" id="PF03372">
    <property type="entry name" value="Exo_endo_phos"/>
    <property type="match status" value="1"/>
</dbReference>
<evidence type="ECO:0000256" key="5">
    <source>
        <dbReference type="ARBA" id="ARBA00022840"/>
    </source>
</evidence>
<feature type="region of interest" description="Disordered" evidence="12">
    <location>
        <begin position="1206"/>
        <end position="1238"/>
    </location>
</feature>
<dbReference type="PANTHER" id="PTHR45615:SF44">
    <property type="entry name" value="MYOSIN HEAVY CHAIN 4-RELATED"/>
    <property type="match status" value="1"/>
</dbReference>
<dbReference type="GO" id="GO:0030016">
    <property type="term" value="C:myofibril"/>
    <property type="evidence" value="ECO:0007669"/>
    <property type="project" value="UniProtKB-SubCell"/>
</dbReference>
<evidence type="ECO:0000256" key="1">
    <source>
        <dbReference type="ARBA" id="ARBA00004657"/>
    </source>
</evidence>
<dbReference type="Pfam" id="PF01576">
    <property type="entry name" value="Myosin_tail_1"/>
    <property type="match status" value="1"/>
</dbReference>
<keyword evidence="8" id="KW-0505">Motor protein</keyword>
<dbReference type="SUPFAM" id="SSF90257">
    <property type="entry name" value="Myosin rod fragments"/>
    <property type="match status" value="4"/>
</dbReference>
<dbReference type="Pfam" id="PF00078">
    <property type="entry name" value="RVT_1"/>
    <property type="match status" value="1"/>
</dbReference>
<dbReference type="SUPFAM" id="SSF56672">
    <property type="entry name" value="DNA/RNA polymerases"/>
    <property type="match status" value="1"/>
</dbReference>
<keyword evidence="9" id="KW-0514">Muscle protein</keyword>
<dbReference type="SUPFAM" id="SSF52540">
    <property type="entry name" value="P-loop containing nucleoside triphosphate hydrolases"/>
    <property type="match status" value="1"/>
</dbReference>
<sequence>MRDEKLATLVTMTQALCRGYVMRKEFVKMMERRESIYSIQYNIRSFMNVKHWPWMKLYFKIKPLLKSAETEKEMAAMKENYEKMKEDLAKALAKKKELEEKMVSLLQEKNDLQLQVTAESENLSDAEERCEGLIKSKIQLEAKLKETNERLEDEEEINAELTAKKRKLEDECSELKKDIDDLELTLAKVEKEKHATENKVKNLTEEMASQDESIAKLTKEKKALQEAHQQTLDDLQAEEDKVNTLTKAKTKLEQQVDDLEGSLEQEKKLRMDLERAKRKLEGDLKLAQESIMDLENDKQQSDEKIKKKDFEISQLLSKIEDEQSLGAQLQKKIKELQARIEELEEEIEAERAARAKVEKQRADLSRELEEISERLEEAGGATAAQIEMNKKREAEFQKLRRDLEESTLQHEATAAALRKKQADSVAELGEQIDNLQRVKQKLEKEKSEYKMEIDDLTSNMEAVAKAKANLEKMCRTLEDQLSEIKTKSDENVRQLNDMNAQRARLQTENGEFSRQLEEKEALVSQLTRGKQAYTQQIEELKRHIEEEVKAKNALAHAVQSARHDCDLLREQYEEEQEAKAELQRGMSKANSEVAQWRTKYETDAIQRTEELEEAKKKLAQRLQDAEESIEAVNSKCASLEKTKQRLQGEVEDLMIDVERANALAANLDKKQRNFDKVLAEWKQKYEEGQAELEGAQKEARSLSTELFKMKNSYEEALDQLETLKRENKNLQQEISDLTEQLGETGKSIHELEKAKKTVETEKAEIQTALEEAEGTLEHEESKILRVQLELNQVKSEIDRKLAEKDEEMEQIKRNSQRVIDSMQSTLDSEVRSRNDALRVKKKMEGDLNEMEIQLSHANRQAAEAQKQLRNVQGQLKDAQLHLDEAVRGQEDMKEQVAMVERRNNLMQAEIEELRAALEQTERGRKVAEQELVDASERVGLLHSQNTSLINTKKKLEADLVQVQGEVDDAVQEARNAEEKAKKAITDAAMMAEELKKEQDTSAHLERMKKNLEVTVKDLQHRLDEAESLAMKGGKKQLQKLESRVRELEAEVEAEQRRGADAVKGVRKYERRVKELTYQTEEDKKNVIRLQDLVDKLQLKVKAYKRQAEEAEEQANTHLSRYRKVQHEMEEAQERADIAESQVNKLRAKSRDAGKISELETRIQTLIEDSKNARALDTALDATSLGSPVHCSVPVTSPLQQGNWVTVRRHSRGSKHRSSVPIRTSNRFSPLSDAPTEKPDESALVIGDSIVRNVKIETPATIVQCLPGARAPDILANLKVLANAKRKFSKIVIHVGTNDVRLRQSEITKNNVKEVRKQTDWLIRPSASRLTSPKSVNSQHIETLTPRYHAIETVSVPRARQYKRRPNQFKSNNLINVQQIKNLHNTEKQMIKLGLLNIRSLSTKALFVNDMIIDHNLDVLCLTETWLKSEDYIILNESTPHDYCYKHEPRLKGKGGGVSTIYSNIFSVSQRADFMYNLFEVMVLHITLSRETSVNDKSPMTFVLATVYRPPGHHTDFLKEFADFISELVLATDKVLIVGDFNIHVDIENDALAAAFTDILNSIGVRQHVSGPTHCRNHTLDLILSHGIDVNAVEILQQSDDISDHYLVSCILQITKTVNSTPYYKYGRTITSTTKDCFLSNLPDLSEFLSMSNSSEKLDDVTETIDSLFSRTLDTVAPLRLRKIKENCPTPWYNEHTRALKRAARKMERSWRKTKLEVFRTAWRECTLSYRKALKSARSDYFSTLLEENKHNPRYLFNTVAKLTKNKEPTGTDCAHQHSSNDFMNYFTSKIDTIRDKIVTMQPSITVSHQIVRYRFPGEQFHSFSTIGQEELYKLVKSSKPTTCMLDPIPSRLLKDLLPDLIDPLLNIINSSLSLGYVPKTFKLAAIKPLIKKPQLDPNELTNYRPISNLPFLSKILEKVVSSQLSSFLQKYDICEDFQSGFRPYHSTETALIRVTNDLLLSSDRGCISLLVLLDLSAAFDTVDHNILLNRLENYVGISGSALAWFKSYLSDRHQFVVVNEKVSYRSQVQYGVPQGSVLGPLLFTLYMLPLGDIIRKYGVSFHCYADDTQLYISSRPGETYQFEKLMDCVVELKNWMTSNFLLLNSEKTEVLIIGPKTSACNNLQHCLILDGCSVNSSSSVRNLGVLFDGNLSFENHISSICKTAFFHLKNISKLRPMLSMSNAETLIHAFMTSRLDHCNALLGGCSARLINKLQLVQNAAARVLTRTKKYDHISPVLSTLHWLPIKHRIDFKILLITYKALNGLAPQYLSELLSHYSPSRPLRSQNSGNLIIPRISKSTAGGRSFSYLAPKLWNNLPYNVRDADTLLHRQKNGIYANISLFLSYPEVTLTTRSSPYPDQMVTAVPRIQSEPSPDGGSAPSDDLYSPECHRSPHQLDEPQRRIHSEDLVT</sequence>
<feature type="region of interest" description="Disordered" evidence="12">
    <location>
        <begin position="2366"/>
        <end position="2409"/>
    </location>
</feature>
<dbReference type="FunFam" id="1.20.5.340:FF:000002">
    <property type="entry name" value="Myosin heavy chain"/>
    <property type="match status" value="1"/>
</dbReference>
<dbReference type="Gene3D" id="1.20.5.370">
    <property type="match status" value="4"/>
</dbReference>
<feature type="domain" description="Reverse transcriptase" evidence="13">
    <location>
        <begin position="1870"/>
        <end position="2147"/>
    </location>
</feature>
<name>A0ABD0MZJ4_CIRMR</name>
<dbReference type="FunFam" id="1.20.5.370:FF:000008">
    <property type="entry name" value="Myosin heavy chain"/>
    <property type="match status" value="1"/>
</dbReference>
<dbReference type="GO" id="GO:0032982">
    <property type="term" value="C:myosin filament"/>
    <property type="evidence" value="ECO:0007669"/>
    <property type="project" value="UniProtKB-KW"/>
</dbReference>
<accession>A0ABD0MZJ4</accession>
<dbReference type="GO" id="GO:0005524">
    <property type="term" value="F:ATP binding"/>
    <property type="evidence" value="ECO:0007669"/>
    <property type="project" value="UniProtKB-KW"/>
</dbReference>
<comment type="caution">
    <text evidence="14">The sequence shown here is derived from an EMBL/GenBank/DDBJ whole genome shotgun (WGS) entry which is preliminary data.</text>
</comment>